<dbReference type="GO" id="GO:1905515">
    <property type="term" value="P:non-motile cilium assembly"/>
    <property type="evidence" value="ECO:0007669"/>
    <property type="project" value="TreeGrafter"/>
</dbReference>
<organism evidence="8">
    <name type="scientific">Echinostoma caproni</name>
    <dbReference type="NCBI Taxonomy" id="27848"/>
    <lineage>
        <taxon>Eukaryota</taxon>
        <taxon>Metazoa</taxon>
        <taxon>Spiralia</taxon>
        <taxon>Lophotrochozoa</taxon>
        <taxon>Platyhelminthes</taxon>
        <taxon>Trematoda</taxon>
        <taxon>Digenea</taxon>
        <taxon>Plagiorchiida</taxon>
        <taxon>Echinostomata</taxon>
        <taxon>Echinostomatoidea</taxon>
        <taxon>Echinostomatidae</taxon>
        <taxon>Echinostoma</taxon>
    </lineage>
</organism>
<feature type="transmembrane region" description="Helical" evidence="5">
    <location>
        <begin position="128"/>
        <end position="152"/>
    </location>
</feature>
<dbReference type="OrthoDB" id="262535at2759"/>
<protein>
    <submittedName>
        <fullName evidence="8">Transmembrane protein 216</fullName>
    </submittedName>
</protein>
<feature type="transmembrane region" description="Helical" evidence="5">
    <location>
        <begin position="98"/>
        <end position="122"/>
    </location>
</feature>
<accession>A0A183B2U3</accession>
<keyword evidence="4 5" id="KW-0472">Membrane</keyword>
<evidence type="ECO:0000256" key="3">
    <source>
        <dbReference type="ARBA" id="ARBA00022989"/>
    </source>
</evidence>
<dbReference type="Proteomes" id="UP000272942">
    <property type="component" value="Unassembled WGS sequence"/>
</dbReference>
<keyword evidence="3 5" id="KW-1133">Transmembrane helix</keyword>
<keyword evidence="7" id="KW-1185">Reference proteome</keyword>
<comment type="subcellular location">
    <subcellularLocation>
        <location evidence="1">Membrane</location>
        <topology evidence="1">Multi-pass membrane protein</topology>
    </subcellularLocation>
</comment>
<evidence type="ECO:0000313" key="6">
    <source>
        <dbReference type="EMBL" id="VDP90799.1"/>
    </source>
</evidence>
<reference evidence="6 7" key="2">
    <citation type="submission" date="2018-11" db="EMBL/GenBank/DDBJ databases">
        <authorList>
            <consortium name="Pathogen Informatics"/>
        </authorList>
    </citation>
    <scope>NUCLEOTIDE SEQUENCE [LARGE SCALE GENOMIC DNA]</scope>
    <source>
        <strain evidence="6 7">Egypt</strain>
    </source>
</reference>
<feature type="transmembrane region" description="Helical" evidence="5">
    <location>
        <begin position="38"/>
        <end position="57"/>
    </location>
</feature>
<name>A0A183B2U3_9TREM</name>
<evidence type="ECO:0000256" key="2">
    <source>
        <dbReference type="ARBA" id="ARBA00022692"/>
    </source>
</evidence>
<dbReference type="InterPro" id="IPR019184">
    <property type="entry name" value="Uncharacterised_TM-17"/>
</dbReference>
<sequence>MPEVKPKETDSKRDYVKYVAIQANHSSLSLQVTLHFNAYYAALFFLCELLITIFKGLTLPYKLEFFVCEMLLLFYFAVVEAIRIISLKRSNLLESVRGMILSICVVPPVVVLCVWIILWQMYTMYFEFVLTVMLLIFYLIEIIIGLLCIANFSRIFVPQPDL</sequence>
<dbReference type="AlphaFoldDB" id="A0A183B2U3"/>
<dbReference type="PANTHER" id="PTHR13531">
    <property type="entry name" value="GEO07735P1-RELATED-RELATED"/>
    <property type="match status" value="1"/>
</dbReference>
<reference evidence="8" key="1">
    <citation type="submission" date="2016-06" db="UniProtKB">
        <authorList>
            <consortium name="WormBaseParasite"/>
        </authorList>
    </citation>
    <scope>IDENTIFICATION</scope>
</reference>
<dbReference type="Pfam" id="PF09799">
    <property type="entry name" value="Transmemb_17"/>
    <property type="match status" value="1"/>
</dbReference>
<feature type="transmembrane region" description="Helical" evidence="5">
    <location>
        <begin position="63"/>
        <end position="86"/>
    </location>
</feature>
<proteinExistence type="predicted"/>
<dbReference type="GO" id="GO:0035869">
    <property type="term" value="C:ciliary transition zone"/>
    <property type="evidence" value="ECO:0007669"/>
    <property type="project" value="TreeGrafter"/>
</dbReference>
<dbReference type="GO" id="GO:0016020">
    <property type="term" value="C:membrane"/>
    <property type="evidence" value="ECO:0007669"/>
    <property type="project" value="UniProtKB-SubCell"/>
</dbReference>
<dbReference type="WBParaSite" id="ECPE_0001356701-mRNA-1">
    <property type="protein sequence ID" value="ECPE_0001356701-mRNA-1"/>
    <property type="gene ID" value="ECPE_0001356701"/>
</dbReference>
<evidence type="ECO:0000313" key="8">
    <source>
        <dbReference type="WBParaSite" id="ECPE_0001356701-mRNA-1"/>
    </source>
</evidence>
<dbReference type="EMBL" id="UZAN01055315">
    <property type="protein sequence ID" value="VDP90799.1"/>
    <property type="molecule type" value="Genomic_DNA"/>
</dbReference>
<evidence type="ECO:0000256" key="4">
    <source>
        <dbReference type="ARBA" id="ARBA00023136"/>
    </source>
</evidence>
<evidence type="ECO:0000256" key="5">
    <source>
        <dbReference type="SAM" id="Phobius"/>
    </source>
</evidence>
<dbReference type="PANTHER" id="PTHR13531:SF0">
    <property type="entry name" value="GEO07735P1-RELATED"/>
    <property type="match status" value="1"/>
</dbReference>
<gene>
    <name evidence="6" type="ORF">ECPE_LOCUS13527</name>
</gene>
<evidence type="ECO:0000313" key="7">
    <source>
        <dbReference type="Proteomes" id="UP000272942"/>
    </source>
</evidence>
<keyword evidence="2 5" id="KW-0812">Transmembrane</keyword>
<evidence type="ECO:0000256" key="1">
    <source>
        <dbReference type="ARBA" id="ARBA00004141"/>
    </source>
</evidence>